<dbReference type="PANTHER" id="PTHR44196">
    <property type="entry name" value="DEHYDROGENASE/REDUCTASE SDR FAMILY MEMBER 7B"/>
    <property type="match status" value="1"/>
</dbReference>
<dbReference type="PRINTS" id="PR00081">
    <property type="entry name" value="GDHRDH"/>
</dbReference>
<evidence type="ECO:0000313" key="4">
    <source>
        <dbReference type="EMBL" id="RAQ03254.1"/>
    </source>
</evidence>
<dbReference type="EMBL" id="QLUZ01000023">
    <property type="protein sequence ID" value="RAQ03254.1"/>
    <property type="molecule type" value="Genomic_DNA"/>
</dbReference>
<dbReference type="AlphaFoldDB" id="A0AAQ0JGR4"/>
<proteinExistence type="inferred from homology"/>
<dbReference type="Pfam" id="PF00106">
    <property type="entry name" value="adh_short"/>
    <property type="match status" value="1"/>
</dbReference>
<accession>A0AAQ0JGR4</accession>
<dbReference type="InterPro" id="IPR020904">
    <property type="entry name" value="Sc_DH/Rdtase_CS"/>
</dbReference>
<dbReference type="InterPro" id="IPR036291">
    <property type="entry name" value="NAD(P)-bd_dom_sf"/>
</dbReference>
<evidence type="ECO:0000256" key="3">
    <source>
        <dbReference type="RuleBase" id="RU000363"/>
    </source>
</evidence>
<dbReference type="SUPFAM" id="SSF51735">
    <property type="entry name" value="NAD(P)-binding Rossmann-fold domains"/>
    <property type="match status" value="1"/>
</dbReference>
<protein>
    <submittedName>
        <fullName evidence="4">SDR family oxidoreductase</fullName>
    </submittedName>
</protein>
<dbReference type="PRINTS" id="PR00080">
    <property type="entry name" value="SDRFAMILY"/>
</dbReference>
<comment type="similarity">
    <text evidence="1 3">Belongs to the short-chain dehydrogenases/reductases (SDR) family.</text>
</comment>
<comment type="caution">
    <text evidence="4">The sequence shown here is derived from an EMBL/GenBank/DDBJ whole genome shotgun (WGS) entry which is preliminary data.</text>
</comment>
<dbReference type="Gene3D" id="3.40.50.720">
    <property type="entry name" value="NAD(P)-binding Rossmann-like Domain"/>
    <property type="match status" value="1"/>
</dbReference>
<dbReference type="PROSITE" id="PS00061">
    <property type="entry name" value="ADH_SHORT"/>
    <property type="match status" value="1"/>
</dbReference>
<dbReference type="GO" id="GO:0016020">
    <property type="term" value="C:membrane"/>
    <property type="evidence" value="ECO:0007669"/>
    <property type="project" value="TreeGrafter"/>
</dbReference>
<dbReference type="GO" id="GO:0016491">
    <property type="term" value="F:oxidoreductase activity"/>
    <property type="evidence" value="ECO:0007669"/>
    <property type="project" value="UniProtKB-KW"/>
</dbReference>
<keyword evidence="2" id="KW-0560">Oxidoreductase</keyword>
<dbReference type="Proteomes" id="UP000248899">
    <property type="component" value="Unassembled WGS sequence"/>
</dbReference>
<organism evidence="4 5">
    <name type="scientific">Burkholderia cepacia</name>
    <name type="common">Pseudomonas cepacia</name>
    <dbReference type="NCBI Taxonomy" id="292"/>
    <lineage>
        <taxon>Bacteria</taxon>
        <taxon>Pseudomonadati</taxon>
        <taxon>Pseudomonadota</taxon>
        <taxon>Betaproteobacteria</taxon>
        <taxon>Burkholderiales</taxon>
        <taxon>Burkholderiaceae</taxon>
        <taxon>Burkholderia</taxon>
        <taxon>Burkholderia cepacia complex</taxon>
    </lineage>
</organism>
<evidence type="ECO:0000256" key="1">
    <source>
        <dbReference type="ARBA" id="ARBA00006484"/>
    </source>
</evidence>
<name>A0AAQ0JGR4_BURCE</name>
<gene>
    <name evidence="4" type="ORF">DPR02_29725</name>
</gene>
<evidence type="ECO:0000256" key="2">
    <source>
        <dbReference type="ARBA" id="ARBA00023002"/>
    </source>
</evidence>
<evidence type="ECO:0000313" key="5">
    <source>
        <dbReference type="Proteomes" id="UP000248899"/>
    </source>
</evidence>
<dbReference type="RefSeq" id="WP_111942329.1">
    <property type="nucleotide sequence ID" value="NZ_QLUZ01000023.1"/>
</dbReference>
<reference evidence="4 5" key="1">
    <citation type="submission" date="2018-06" db="EMBL/GenBank/DDBJ databases">
        <title>Towards the identification of Burkholderia cepacia strain which caused fatal septicemia.</title>
        <authorList>
            <person name="Bui L.A.T."/>
            <person name="Zakharova I.B."/>
            <person name="Shpak I.M."/>
            <person name="Teteryatnikova N."/>
            <person name="Ustinov D.V."/>
            <person name="Kuzyutina Y.A."/>
            <person name="Nguyen H.N."/>
            <person name="Antonov A.S."/>
            <person name="Avdyusheva E.F."/>
            <person name="Victorov D.V."/>
        </authorList>
    </citation>
    <scope>NUCLEOTIDE SEQUENCE [LARGE SCALE GENOMIC DNA]</scope>
    <source>
        <strain evidence="4 5">PT02</strain>
    </source>
</reference>
<dbReference type="InterPro" id="IPR002347">
    <property type="entry name" value="SDR_fam"/>
</dbReference>
<sequence>MPSEPIRSILITGASAGLGRALAHAYAQPGSVLGLVARNAAELDVTAAACRANGAEVLTGVIDVCDAAAIGTWLEAFDARHPIDLLIANAGIASTIASADDWEGLDRTTAVVDTNFYGAIHTVLPVLDRMRVRKRGRVAMVSSLASLRGMAISPAYCASKAAIKAYGDSVRPLLSRDGIGMTVILPGFVKTAMSDAFPGDRPFMWSADRAAAHIRDKLDAGRAEIAFPASLAVGMRLLTMLPVAMADAILDRLSYLPREERAN</sequence>
<dbReference type="PANTHER" id="PTHR44196:SF1">
    <property type="entry name" value="DEHYDROGENASE_REDUCTASE SDR FAMILY MEMBER 7B"/>
    <property type="match status" value="1"/>
</dbReference>